<organism evidence="3 4">
    <name type="scientific">Idiomarina rhizosphaerae</name>
    <dbReference type="NCBI Taxonomy" id="2961572"/>
    <lineage>
        <taxon>Bacteria</taxon>
        <taxon>Pseudomonadati</taxon>
        <taxon>Pseudomonadota</taxon>
        <taxon>Gammaproteobacteria</taxon>
        <taxon>Alteromonadales</taxon>
        <taxon>Idiomarinaceae</taxon>
        <taxon>Idiomarina</taxon>
    </lineage>
</organism>
<evidence type="ECO:0000313" key="3">
    <source>
        <dbReference type="EMBL" id="MCP1340547.1"/>
    </source>
</evidence>
<feature type="region of interest" description="Disordered" evidence="1">
    <location>
        <begin position="1"/>
        <end position="42"/>
    </location>
</feature>
<dbReference type="AlphaFoldDB" id="A0A9X2FXS8"/>
<accession>A0A9X2FXS8</accession>
<name>A0A9X2FXS8_9GAMM</name>
<dbReference type="Proteomes" id="UP001139474">
    <property type="component" value="Unassembled WGS sequence"/>
</dbReference>
<dbReference type="RefSeq" id="WP_253620365.1">
    <property type="nucleotide sequence ID" value="NZ_JAMZDE010000008.1"/>
</dbReference>
<evidence type="ECO:0000259" key="2">
    <source>
        <dbReference type="Pfam" id="PF18433"/>
    </source>
</evidence>
<sequence>MSITTGNSTSVTGSGKQNSPAKTDDNRNSMKEMAAQSKQANNAGILRAHERVSLNSNNDSLSLLYKTALEGINTELEPVMGKNATQKIYDSGVDTSPEATADRIVSFATNFYGRYKEMNPGESEEDTLNNFMEAITGGIEKGFSDAKNILTGLQAYEGEVESGVDKTYDLVMKGLENFREKILEQAAKSEESDNSAED</sequence>
<reference evidence="3" key="1">
    <citation type="submission" date="2022-06" db="EMBL/GenBank/DDBJ databases">
        <title>Idiomarina rhizosphaerae M1R2S28.</title>
        <authorList>
            <person name="Sun J.-Q."/>
            <person name="Li L.-F."/>
        </authorList>
    </citation>
    <scope>NUCLEOTIDE SEQUENCE</scope>
    <source>
        <strain evidence="3">M1R2S28</strain>
    </source>
</reference>
<proteinExistence type="predicted"/>
<dbReference type="EMBL" id="JAMZDE010000008">
    <property type="protein sequence ID" value="MCP1340547.1"/>
    <property type="molecule type" value="Genomic_DNA"/>
</dbReference>
<feature type="domain" description="DUF5610" evidence="2">
    <location>
        <begin position="58"/>
        <end position="178"/>
    </location>
</feature>
<feature type="compositionally biased region" description="Low complexity" evidence="1">
    <location>
        <begin position="1"/>
        <end position="15"/>
    </location>
</feature>
<gene>
    <name evidence="3" type="ORF">NJR55_13255</name>
</gene>
<comment type="caution">
    <text evidence="3">The sequence shown here is derived from an EMBL/GenBank/DDBJ whole genome shotgun (WGS) entry which is preliminary data.</text>
</comment>
<keyword evidence="4" id="KW-1185">Reference proteome</keyword>
<dbReference type="Pfam" id="PF18433">
    <property type="entry name" value="DUF5610"/>
    <property type="match status" value="1"/>
</dbReference>
<evidence type="ECO:0000313" key="4">
    <source>
        <dbReference type="Proteomes" id="UP001139474"/>
    </source>
</evidence>
<protein>
    <submittedName>
        <fullName evidence="3">DUF5610 domain-containing protein</fullName>
    </submittedName>
</protein>
<dbReference type="InterPro" id="IPR041651">
    <property type="entry name" value="DUF5610"/>
</dbReference>
<dbReference type="Gene3D" id="1.10.132.90">
    <property type="match status" value="1"/>
</dbReference>
<evidence type="ECO:0000256" key="1">
    <source>
        <dbReference type="SAM" id="MobiDB-lite"/>
    </source>
</evidence>